<proteinExistence type="predicted"/>
<accession>A0A4Y2HEC0</accession>
<organism evidence="1 2">
    <name type="scientific">Araneus ventricosus</name>
    <name type="common">Orbweaver spider</name>
    <name type="synonym">Epeira ventricosa</name>
    <dbReference type="NCBI Taxonomy" id="182803"/>
    <lineage>
        <taxon>Eukaryota</taxon>
        <taxon>Metazoa</taxon>
        <taxon>Ecdysozoa</taxon>
        <taxon>Arthropoda</taxon>
        <taxon>Chelicerata</taxon>
        <taxon>Arachnida</taxon>
        <taxon>Araneae</taxon>
        <taxon>Araneomorphae</taxon>
        <taxon>Entelegynae</taxon>
        <taxon>Araneoidea</taxon>
        <taxon>Araneidae</taxon>
        <taxon>Araneus</taxon>
    </lineage>
</organism>
<evidence type="ECO:0000313" key="1">
    <source>
        <dbReference type="EMBL" id="GBM63622.1"/>
    </source>
</evidence>
<comment type="caution">
    <text evidence="1">The sequence shown here is derived from an EMBL/GenBank/DDBJ whole genome shotgun (WGS) entry which is preliminary data.</text>
</comment>
<keyword evidence="2" id="KW-1185">Reference proteome</keyword>
<protein>
    <submittedName>
        <fullName evidence="1">Uncharacterized protein</fullName>
    </submittedName>
</protein>
<evidence type="ECO:0000313" key="2">
    <source>
        <dbReference type="Proteomes" id="UP000499080"/>
    </source>
</evidence>
<name>A0A4Y2HEC0_ARAVE</name>
<dbReference type="EMBL" id="BGPR01001878">
    <property type="protein sequence ID" value="GBM63622.1"/>
    <property type="molecule type" value="Genomic_DNA"/>
</dbReference>
<sequence>MKPDNKILRRANIWLGARLSTETSHVCKPYKIWGECLEEGVSEAYVDSSESRGITEITKTVWARREQISTAVSLSDKKERQVSGQKKFF</sequence>
<dbReference type="Proteomes" id="UP000499080">
    <property type="component" value="Unassembled WGS sequence"/>
</dbReference>
<dbReference type="AlphaFoldDB" id="A0A4Y2HEC0"/>
<gene>
    <name evidence="1" type="ORF">AVEN_135528_1</name>
</gene>
<reference evidence="1 2" key="1">
    <citation type="journal article" date="2019" name="Sci. Rep.">
        <title>Orb-weaving spider Araneus ventricosus genome elucidates the spidroin gene catalogue.</title>
        <authorList>
            <person name="Kono N."/>
            <person name="Nakamura H."/>
            <person name="Ohtoshi R."/>
            <person name="Moran D.A.P."/>
            <person name="Shinohara A."/>
            <person name="Yoshida Y."/>
            <person name="Fujiwara M."/>
            <person name="Mori M."/>
            <person name="Tomita M."/>
            <person name="Arakawa K."/>
        </authorList>
    </citation>
    <scope>NUCLEOTIDE SEQUENCE [LARGE SCALE GENOMIC DNA]</scope>
</reference>